<dbReference type="GO" id="GO:0005829">
    <property type="term" value="C:cytosol"/>
    <property type="evidence" value="ECO:0007669"/>
    <property type="project" value="TreeGrafter"/>
</dbReference>
<dbReference type="PANTHER" id="PTHR42765:SF1">
    <property type="entry name" value="ISOLEUCINE--TRNA LIGASE, MITOCHONDRIAL"/>
    <property type="match status" value="1"/>
</dbReference>
<comment type="similarity">
    <text evidence="1">Belongs to the class-I aminoacyl-tRNA synthetase family. IleS type 1 subfamily.</text>
</comment>
<evidence type="ECO:0000256" key="6">
    <source>
        <dbReference type="ARBA" id="ARBA00022917"/>
    </source>
</evidence>
<evidence type="ECO:0000256" key="2">
    <source>
        <dbReference type="ARBA" id="ARBA00022490"/>
    </source>
</evidence>
<accession>A0A268QUK3</accession>
<feature type="non-terminal residue" evidence="10">
    <location>
        <position position="1"/>
    </location>
</feature>
<dbReference type="Proteomes" id="UP000216133">
    <property type="component" value="Unassembled WGS sequence"/>
</dbReference>
<keyword evidence="7" id="KW-0030">Aminoacyl-tRNA synthetase</keyword>
<evidence type="ECO:0000256" key="8">
    <source>
        <dbReference type="ARBA" id="ARBA00048359"/>
    </source>
</evidence>
<sequence>TRLYNMVRDRGDWCISRQRAWGVPIPVFYAENGEPIITDETIEHVSNLFRDKGSNIWFELEAKDLLPEGFT</sequence>
<evidence type="ECO:0000313" key="11">
    <source>
        <dbReference type="Proteomes" id="UP000216133"/>
    </source>
</evidence>
<protein>
    <recommendedName>
        <fullName evidence="9">Aminoacyl-tRNA synthetase class Ia domain-containing protein</fullName>
    </recommendedName>
</protein>
<dbReference type="InterPro" id="IPR050081">
    <property type="entry name" value="Ile-tRNA_ligase"/>
</dbReference>
<evidence type="ECO:0000256" key="4">
    <source>
        <dbReference type="ARBA" id="ARBA00022741"/>
    </source>
</evidence>
<evidence type="ECO:0000259" key="9">
    <source>
        <dbReference type="Pfam" id="PF00133"/>
    </source>
</evidence>
<evidence type="ECO:0000256" key="7">
    <source>
        <dbReference type="ARBA" id="ARBA00023146"/>
    </source>
</evidence>
<evidence type="ECO:0000256" key="5">
    <source>
        <dbReference type="ARBA" id="ARBA00022840"/>
    </source>
</evidence>
<dbReference type="GO" id="GO:0005524">
    <property type="term" value="F:ATP binding"/>
    <property type="evidence" value="ECO:0007669"/>
    <property type="project" value="UniProtKB-KW"/>
</dbReference>
<dbReference type="GO" id="GO:0004822">
    <property type="term" value="F:isoleucine-tRNA ligase activity"/>
    <property type="evidence" value="ECO:0007669"/>
    <property type="project" value="UniProtKB-EC"/>
</dbReference>
<proteinExistence type="inferred from homology"/>
<name>A0A268QUK3_SHOCL</name>
<dbReference type="InterPro" id="IPR002300">
    <property type="entry name" value="aa-tRNA-synth_Ia"/>
</dbReference>
<reference evidence="10 11" key="1">
    <citation type="submission" date="2017-07" db="EMBL/GenBank/DDBJ databases">
        <title>Isolation and whole genome analysis of endospore-forming bacteria from heroin.</title>
        <authorList>
            <person name="Kalinowski J."/>
            <person name="Ahrens B."/>
            <person name="Al-Dilaimi A."/>
            <person name="Winkler A."/>
            <person name="Wibberg D."/>
            <person name="Schleenbecker U."/>
            <person name="Ruckert C."/>
            <person name="Wolfel R."/>
            <person name="Grass G."/>
        </authorList>
    </citation>
    <scope>NUCLEOTIDE SEQUENCE [LARGE SCALE GENOMIC DNA]</scope>
    <source>
        <strain evidence="10 11">7523-2</strain>
    </source>
</reference>
<dbReference type="RefSeq" id="WP_143118169.1">
    <property type="nucleotide sequence ID" value="NZ_NPBS01000870.1"/>
</dbReference>
<dbReference type="AlphaFoldDB" id="A0A268QUK3"/>
<evidence type="ECO:0000256" key="1">
    <source>
        <dbReference type="ARBA" id="ARBA00006887"/>
    </source>
</evidence>
<dbReference type="PANTHER" id="PTHR42765">
    <property type="entry name" value="SOLEUCYL-TRNA SYNTHETASE"/>
    <property type="match status" value="1"/>
</dbReference>
<dbReference type="Pfam" id="PF00133">
    <property type="entry name" value="tRNA-synt_1"/>
    <property type="match status" value="1"/>
</dbReference>
<keyword evidence="3" id="KW-0436">Ligase</keyword>
<dbReference type="GO" id="GO:0006428">
    <property type="term" value="P:isoleucyl-tRNA aminoacylation"/>
    <property type="evidence" value="ECO:0007669"/>
    <property type="project" value="TreeGrafter"/>
</dbReference>
<comment type="caution">
    <text evidence="10">The sequence shown here is derived from an EMBL/GenBank/DDBJ whole genome shotgun (WGS) entry which is preliminary data.</text>
</comment>
<keyword evidence="4" id="KW-0547">Nucleotide-binding</keyword>
<dbReference type="FunFam" id="1.10.10.830:FF:000001">
    <property type="entry name" value="Isoleucine--tRNA ligase"/>
    <property type="match status" value="1"/>
</dbReference>
<feature type="non-terminal residue" evidence="10">
    <location>
        <position position="71"/>
    </location>
</feature>
<feature type="domain" description="Aminoacyl-tRNA synthetase class Ia" evidence="9">
    <location>
        <begin position="2"/>
        <end position="66"/>
    </location>
</feature>
<dbReference type="SUPFAM" id="SSF52374">
    <property type="entry name" value="Nucleotidylyl transferase"/>
    <property type="match status" value="1"/>
</dbReference>
<dbReference type="Gene3D" id="1.10.10.830">
    <property type="entry name" value="Ile-tRNA synthetase CP2 domain-like"/>
    <property type="match status" value="1"/>
</dbReference>
<gene>
    <name evidence="10" type="ORF">CHH61_25870</name>
</gene>
<dbReference type="EMBL" id="NPBS01000870">
    <property type="protein sequence ID" value="PAF11704.1"/>
    <property type="molecule type" value="Genomic_DNA"/>
</dbReference>
<organism evidence="10 11">
    <name type="scientific">Shouchella clausii</name>
    <name type="common">Alkalihalobacillus clausii</name>
    <dbReference type="NCBI Taxonomy" id="79880"/>
    <lineage>
        <taxon>Bacteria</taxon>
        <taxon>Bacillati</taxon>
        <taxon>Bacillota</taxon>
        <taxon>Bacilli</taxon>
        <taxon>Bacillales</taxon>
        <taxon>Bacillaceae</taxon>
        <taxon>Shouchella</taxon>
    </lineage>
</organism>
<keyword evidence="2" id="KW-0963">Cytoplasm</keyword>
<evidence type="ECO:0000256" key="3">
    <source>
        <dbReference type="ARBA" id="ARBA00022598"/>
    </source>
</evidence>
<keyword evidence="5" id="KW-0067">ATP-binding</keyword>
<keyword evidence="6" id="KW-0648">Protein biosynthesis</keyword>
<comment type="catalytic activity">
    <reaction evidence="8">
        <text>tRNA(Ile) + L-isoleucine + ATP = L-isoleucyl-tRNA(Ile) + AMP + diphosphate</text>
        <dbReference type="Rhea" id="RHEA:11060"/>
        <dbReference type="Rhea" id="RHEA-COMP:9666"/>
        <dbReference type="Rhea" id="RHEA-COMP:9695"/>
        <dbReference type="ChEBI" id="CHEBI:30616"/>
        <dbReference type="ChEBI" id="CHEBI:33019"/>
        <dbReference type="ChEBI" id="CHEBI:58045"/>
        <dbReference type="ChEBI" id="CHEBI:78442"/>
        <dbReference type="ChEBI" id="CHEBI:78528"/>
        <dbReference type="ChEBI" id="CHEBI:456215"/>
        <dbReference type="EC" id="6.1.1.5"/>
    </reaction>
</comment>
<evidence type="ECO:0000313" key="10">
    <source>
        <dbReference type="EMBL" id="PAF11704.1"/>
    </source>
</evidence>